<feature type="region of interest" description="Disordered" evidence="7">
    <location>
        <begin position="116"/>
        <end position="139"/>
    </location>
</feature>
<feature type="transmembrane region" description="Helical" evidence="8">
    <location>
        <begin position="33"/>
        <end position="57"/>
    </location>
</feature>
<dbReference type="GO" id="GO:0016020">
    <property type="term" value="C:membrane"/>
    <property type="evidence" value="ECO:0007669"/>
    <property type="project" value="UniProtKB-SubCell"/>
</dbReference>
<dbReference type="AlphaFoldDB" id="A0ABD3R1B6"/>
<evidence type="ECO:0000256" key="2">
    <source>
        <dbReference type="ARBA" id="ARBA00005577"/>
    </source>
</evidence>
<feature type="transmembrane region" description="Helical" evidence="8">
    <location>
        <begin position="152"/>
        <end position="171"/>
    </location>
</feature>
<comment type="similarity">
    <text evidence="2">Belongs to the APH-1 family.</text>
</comment>
<dbReference type="Proteomes" id="UP001530377">
    <property type="component" value="Unassembled WGS sequence"/>
</dbReference>
<name>A0ABD3R1B6_9STRA</name>
<feature type="transmembrane region" description="Helical" evidence="8">
    <location>
        <begin position="69"/>
        <end position="96"/>
    </location>
</feature>
<organism evidence="9 10">
    <name type="scientific">Cyclostephanos tholiformis</name>
    <dbReference type="NCBI Taxonomy" id="382380"/>
    <lineage>
        <taxon>Eukaryota</taxon>
        <taxon>Sar</taxon>
        <taxon>Stramenopiles</taxon>
        <taxon>Ochrophyta</taxon>
        <taxon>Bacillariophyta</taxon>
        <taxon>Coscinodiscophyceae</taxon>
        <taxon>Thalassiosirophycidae</taxon>
        <taxon>Stephanodiscales</taxon>
        <taxon>Stephanodiscaceae</taxon>
        <taxon>Cyclostephanos</taxon>
    </lineage>
</organism>
<evidence type="ECO:0000256" key="3">
    <source>
        <dbReference type="ARBA" id="ARBA00022692"/>
    </source>
</evidence>
<feature type="compositionally biased region" description="Low complexity" evidence="7">
    <location>
        <begin position="116"/>
        <end position="127"/>
    </location>
</feature>
<evidence type="ECO:0000256" key="5">
    <source>
        <dbReference type="ARBA" id="ARBA00022989"/>
    </source>
</evidence>
<gene>
    <name evidence="9" type="ORF">ACHAXA_007014</name>
</gene>
<feature type="transmembrane region" description="Helical" evidence="8">
    <location>
        <begin position="6"/>
        <end position="26"/>
    </location>
</feature>
<proteinExistence type="inferred from homology"/>
<dbReference type="GO" id="GO:0007219">
    <property type="term" value="P:Notch signaling pathway"/>
    <property type="evidence" value="ECO:0007669"/>
    <property type="project" value="UniProtKB-KW"/>
</dbReference>
<dbReference type="EMBL" id="JALLPB020000796">
    <property type="protein sequence ID" value="KAL3806495.1"/>
    <property type="molecule type" value="Genomic_DNA"/>
</dbReference>
<evidence type="ECO:0000256" key="8">
    <source>
        <dbReference type="SAM" id="Phobius"/>
    </source>
</evidence>
<keyword evidence="6 8" id="KW-0472">Membrane</keyword>
<protein>
    <submittedName>
        <fullName evidence="9">Uncharacterized protein</fullName>
    </submittedName>
</protein>
<evidence type="ECO:0000256" key="7">
    <source>
        <dbReference type="SAM" id="MobiDB-lite"/>
    </source>
</evidence>
<dbReference type="InterPro" id="IPR009294">
    <property type="entry name" value="Aph-1"/>
</dbReference>
<keyword evidence="5 8" id="KW-1133">Transmembrane helix</keyword>
<keyword evidence="3 8" id="KW-0812">Transmembrane</keyword>
<evidence type="ECO:0000313" key="9">
    <source>
        <dbReference type="EMBL" id="KAL3806495.1"/>
    </source>
</evidence>
<accession>A0ABD3R1B6</accession>
<feature type="transmembrane region" description="Helical" evidence="8">
    <location>
        <begin position="216"/>
        <end position="241"/>
    </location>
</feature>
<evidence type="ECO:0000256" key="1">
    <source>
        <dbReference type="ARBA" id="ARBA00004141"/>
    </source>
</evidence>
<sequence length="359" mass="37754">MTSPSLILGSTLVAFSPTLALLVLIVSGKPQLVILAVCSAFAYLLSALCSSLFWLVTSAIIGKVGADDLVVTLLALAIPGVFCQLATRCLFVLGYFRVEDVIRRSVARHEEETRIAAASSSSNGGVVVDDDDDDHNDDHAETNALQLQLNDLSCSIASGTGYALLHSLFLYGTLLASESGEAANGYDDGGAYTGGGGSTGHGGTLYQPSCGGVPSLINGALIACMFSILDVMWMMLCFFGMRRRYSSFRRGGPGHRPASSSYSGTMRALIRALAFRGLDETWPGVGGDVGIAAICTVAITHSMASLVLAPNILEDGCRISLPCLGCVVVYVGIVLRGVMKGGKFLPDDQRKRIQGHTFV</sequence>
<evidence type="ECO:0000256" key="6">
    <source>
        <dbReference type="ARBA" id="ARBA00023136"/>
    </source>
</evidence>
<keyword evidence="4" id="KW-0914">Notch signaling pathway</keyword>
<comment type="subcellular location">
    <subcellularLocation>
        <location evidence="1">Membrane</location>
        <topology evidence="1">Multi-pass membrane protein</topology>
    </subcellularLocation>
</comment>
<keyword evidence="10" id="KW-1185">Reference proteome</keyword>
<reference evidence="9 10" key="1">
    <citation type="submission" date="2024-10" db="EMBL/GenBank/DDBJ databases">
        <title>Updated reference genomes for cyclostephanoid diatoms.</title>
        <authorList>
            <person name="Roberts W.R."/>
            <person name="Alverson A.J."/>
        </authorList>
    </citation>
    <scope>NUCLEOTIDE SEQUENCE [LARGE SCALE GENOMIC DNA]</scope>
    <source>
        <strain evidence="9 10">AJA228-03</strain>
    </source>
</reference>
<dbReference type="Pfam" id="PF06105">
    <property type="entry name" value="Aph-1"/>
    <property type="match status" value="1"/>
</dbReference>
<evidence type="ECO:0000256" key="4">
    <source>
        <dbReference type="ARBA" id="ARBA00022976"/>
    </source>
</evidence>
<comment type="caution">
    <text evidence="9">The sequence shown here is derived from an EMBL/GenBank/DDBJ whole genome shotgun (WGS) entry which is preliminary data.</text>
</comment>
<evidence type="ECO:0000313" key="10">
    <source>
        <dbReference type="Proteomes" id="UP001530377"/>
    </source>
</evidence>
<dbReference type="PANTHER" id="PTHR12889">
    <property type="entry name" value="GAMMA-SECRETASE SUBUNIT APH-1"/>
    <property type="match status" value="1"/>
</dbReference>